<dbReference type="STRING" id="1797197.A2Y75_08375"/>
<comment type="caution">
    <text evidence="1">The sequence shown here is derived from an EMBL/GenBank/DDBJ whole genome shotgun (WGS) entry which is preliminary data.</text>
</comment>
<organism evidence="1 2">
    <name type="scientific">Candidatus Solincola sediminis</name>
    <dbReference type="NCBI Taxonomy" id="1797199"/>
    <lineage>
        <taxon>Bacteria</taxon>
        <taxon>Bacillati</taxon>
        <taxon>Actinomycetota</taxon>
        <taxon>Candidatus Geothermincolia</taxon>
        <taxon>Candidatus Geothermincolales</taxon>
        <taxon>Candidatus Geothermincolaceae</taxon>
        <taxon>Candidatus Solincola</taxon>
    </lineage>
</organism>
<dbReference type="Proteomes" id="UP000177876">
    <property type="component" value="Unassembled WGS sequence"/>
</dbReference>
<accession>A0A1F2WLI3</accession>
<sequence length="314" mass="34839">MIEVNGKQLDEHVLHAKAEARKRAGLYDAHMLELLDRDIVEEVEEHVFSMIQVVYDLQRALEDSGCRLEPPADLSTGNEKKGRKSSFLRRLQTRFIRAVNEGYVQQQEKFNTFFTRSVDLSYRQLCGAMGGLDLGEAAAKRELWLSKRPQWDEETVEAISGQGNGLALLIGIPGVGLVEALQEAKRLFLAVDNSDVPVAEAQARFLPAWFNPQPVSLLHDVRAERLGLAVVAFPECLTGEELGDLFAWLGEKIAEGGVVLVALNRGSTDIFSGDAGFVRYWPLPFLEGLMRGRGFAAVKWQVGDQLFLKGEKGA</sequence>
<dbReference type="AlphaFoldDB" id="A0A1F2WLI3"/>
<evidence type="ECO:0000313" key="1">
    <source>
        <dbReference type="EMBL" id="OFW57740.1"/>
    </source>
</evidence>
<reference evidence="1 2" key="1">
    <citation type="journal article" date="2016" name="Nat. Commun.">
        <title>Thousands of microbial genomes shed light on interconnected biogeochemical processes in an aquifer system.</title>
        <authorList>
            <person name="Anantharaman K."/>
            <person name="Brown C.T."/>
            <person name="Hug L.A."/>
            <person name="Sharon I."/>
            <person name="Castelle C.J."/>
            <person name="Probst A.J."/>
            <person name="Thomas B.C."/>
            <person name="Singh A."/>
            <person name="Wilkins M.J."/>
            <person name="Karaoz U."/>
            <person name="Brodie E.L."/>
            <person name="Williams K.H."/>
            <person name="Hubbard S.S."/>
            <person name="Banfield J.F."/>
        </authorList>
    </citation>
    <scope>NUCLEOTIDE SEQUENCE [LARGE SCALE GENOMIC DNA]</scope>
</reference>
<name>A0A1F2WLI3_9ACTN</name>
<proteinExistence type="predicted"/>
<dbReference type="EMBL" id="MELK01000030">
    <property type="protein sequence ID" value="OFW57740.1"/>
    <property type="molecule type" value="Genomic_DNA"/>
</dbReference>
<protein>
    <recommendedName>
        <fullName evidence="3">Class I SAM-dependent methyltransferase</fullName>
    </recommendedName>
</protein>
<evidence type="ECO:0000313" key="2">
    <source>
        <dbReference type="Proteomes" id="UP000177876"/>
    </source>
</evidence>
<evidence type="ECO:0008006" key="3">
    <source>
        <dbReference type="Google" id="ProtNLM"/>
    </source>
</evidence>
<gene>
    <name evidence="1" type="ORF">A2Y75_08375</name>
</gene>